<accession>A0A8H3VHY8</accession>
<dbReference type="InterPro" id="IPR036396">
    <property type="entry name" value="Cyt_P450_sf"/>
</dbReference>
<dbReference type="GO" id="GO:0004497">
    <property type="term" value="F:monooxygenase activity"/>
    <property type="evidence" value="ECO:0007669"/>
    <property type="project" value="InterPro"/>
</dbReference>
<protein>
    <recommendedName>
        <fullName evidence="3">Cytochrome P450</fullName>
    </recommendedName>
</protein>
<dbReference type="AlphaFoldDB" id="A0A8H3VHY8"/>
<comment type="caution">
    <text evidence="1">The sequence shown here is derived from an EMBL/GenBank/DDBJ whole genome shotgun (WGS) entry which is preliminary data.</text>
</comment>
<dbReference type="GO" id="GO:0020037">
    <property type="term" value="F:heme binding"/>
    <property type="evidence" value="ECO:0007669"/>
    <property type="project" value="InterPro"/>
</dbReference>
<evidence type="ECO:0000313" key="1">
    <source>
        <dbReference type="EMBL" id="KAE9988305.1"/>
    </source>
</evidence>
<dbReference type="Proteomes" id="UP000447873">
    <property type="component" value="Unassembled WGS sequence"/>
</dbReference>
<dbReference type="GO" id="GO:0016705">
    <property type="term" value="F:oxidoreductase activity, acting on paired donors, with incorporation or reduction of molecular oxygen"/>
    <property type="evidence" value="ECO:0007669"/>
    <property type="project" value="InterPro"/>
</dbReference>
<dbReference type="EMBL" id="WNWS01000009">
    <property type="protein sequence ID" value="KAE9988305.1"/>
    <property type="molecule type" value="Genomic_DNA"/>
</dbReference>
<organism evidence="1 2">
    <name type="scientific">Venturia inaequalis</name>
    <name type="common">Apple scab fungus</name>
    <dbReference type="NCBI Taxonomy" id="5025"/>
    <lineage>
        <taxon>Eukaryota</taxon>
        <taxon>Fungi</taxon>
        <taxon>Dikarya</taxon>
        <taxon>Ascomycota</taxon>
        <taxon>Pezizomycotina</taxon>
        <taxon>Dothideomycetes</taxon>
        <taxon>Pleosporomycetidae</taxon>
        <taxon>Venturiales</taxon>
        <taxon>Venturiaceae</taxon>
        <taxon>Venturia</taxon>
    </lineage>
</organism>
<name>A0A8H3VHY8_VENIN</name>
<evidence type="ECO:0008006" key="3">
    <source>
        <dbReference type="Google" id="ProtNLM"/>
    </source>
</evidence>
<evidence type="ECO:0000313" key="2">
    <source>
        <dbReference type="Proteomes" id="UP000447873"/>
    </source>
</evidence>
<reference evidence="1 2" key="1">
    <citation type="submission" date="2018-12" db="EMBL/GenBank/DDBJ databases">
        <title>Venturia inaequalis Genome Resource.</title>
        <authorList>
            <person name="Lichtner F.J."/>
        </authorList>
    </citation>
    <scope>NUCLEOTIDE SEQUENCE [LARGE SCALE GENOMIC DNA]</scope>
    <source>
        <strain evidence="1 2">120213</strain>
    </source>
</reference>
<dbReference type="SUPFAM" id="SSF48264">
    <property type="entry name" value="Cytochrome P450"/>
    <property type="match status" value="1"/>
</dbReference>
<dbReference type="Gene3D" id="1.10.630.10">
    <property type="entry name" value="Cytochrome P450"/>
    <property type="match status" value="1"/>
</dbReference>
<sequence length="452" mass="50472">MFSSITNWAKGSNPKLEKQNADVLVKNALAVMNCVVDGEKLEGGYKACLEARYLPNTRLIRVFGLNNAFTTKDEARAREFRKEASLKINKVKNEEWKEYVNLSLESAATEIKKSGTELNLANLVQSVTLKVSLKFLFDLDTSVLKEPGAAHNVSLVAKEINRLWQASKTAGETTDIEWENQGSLHEALHALLDSSRATSSDDPGLSVSEDNPMNWILPAYETMWRVVLRGLVEVRFRSCVKVERQEGWIPAIESLWRAVSRGLVAYFYGAAEDKEKGWLQALDSFIDDLNQSPSPDKVETAKCSARHIALECLRLYPPTRRIDRQFPDQEHVAKADIEAIQRLPLLAEDRPLTFDPNRWVHIEDKAPKDSEPGSSGAHKFVENKGFAPFGAGKFQCPADMTNFGWKMIALLVGTLSRSLEGDWKVVGGILPPVGQALKSGREDCCDLILEKD</sequence>
<gene>
    <name evidence="1" type="ORF">EG328_011678</name>
</gene>
<dbReference type="GO" id="GO:0005506">
    <property type="term" value="F:iron ion binding"/>
    <property type="evidence" value="ECO:0007669"/>
    <property type="project" value="InterPro"/>
</dbReference>
<proteinExistence type="predicted"/>